<dbReference type="GO" id="GO:0005829">
    <property type="term" value="C:cytosol"/>
    <property type="evidence" value="ECO:0007669"/>
    <property type="project" value="GOC"/>
</dbReference>
<gene>
    <name evidence="3" type="ORF">PRK78_006999</name>
</gene>
<dbReference type="PANTHER" id="PTHR13847:SF150">
    <property type="entry name" value="OXIDOREDUCTASE TDA3-RELATED"/>
    <property type="match status" value="1"/>
</dbReference>
<dbReference type="Gene3D" id="3.30.9.10">
    <property type="entry name" value="D-Amino Acid Oxidase, subunit A, domain 2"/>
    <property type="match status" value="1"/>
</dbReference>
<dbReference type="PANTHER" id="PTHR13847">
    <property type="entry name" value="SARCOSINE DEHYDROGENASE-RELATED"/>
    <property type="match status" value="1"/>
</dbReference>
<dbReference type="SUPFAM" id="SSF51905">
    <property type="entry name" value="FAD/NAD(P)-binding domain"/>
    <property type="match status" value="1"/>
</dbReference>
<organism evidence="3 4">
    <name type="scientific">Emydomyces testavorans</name>
    <dbReference type="NCBI Taxonomy" id="2070801"/>
    <lineage>
        <taxon>Eukaryota</taxon>
        <taxon>Fungi</taxon>
        <taxon>Dikarya</taxon>
        <taxon>Ascomycota</taxon>
        <taxon>Pezizomycotina</taxon>
        <taxon>Eurotiomycetes</taxon>
        <taxon>Eurotiomycetidae</taxon>
        <taxon>Onygenales</taxon>
        <taxon>Nannizziopsiaceae</taxon>
        <taxon>Emydomyces</taxon>
    </lineage>
</organism>
<keyword evidence="4" id="KW-1185">Reference proteome</keyword>
<dbReference type="InterPro" id="IPR006076">
    <property type="entry name" value="FAD-dep_OxRdtase"/>
</dbReference>
<keyword evidence="1" id="KW-0472">Membrane</keyword>
<dbReference type="InterPro" id="IPR036188">
    <property type="entry name" value="FAD/NAD-bd_sf"/>
</dbReference>
<feature type="domain" description="FAD dependent oxidoreductase" evidence="2">
    <location>
        <begin position="12"/>
        <end position="393"/>
    </location>
</feature>
<dbReference type="GO" id="GO:0042147">
    <property type="term" value="P:retrograde transport, endosome to Golgi"/>
    <property type="evidence" value="ECO:0007669"/>
    <property type="project" value="TreeGrafter"/>
</dbReference>
<reference evidence="3" key="1">
    <citation type="submission" date="2023-03" db="EMBL/GenBank/DDBJ databases">
        <title>Emydomyces testavorans Genome Sequence.</title>
        <authorList>
            <person name="Hoyer L."/>
        </authorList>
    </citation>
    <scope>NUCLEOTIDE SEQUENCE</scope>
    <source>
        <strain evidence="3">16-2883</strain>
    </source>
</reference>
<dbReference type="Pfam" id="PF01266">
    <property type="entry name" value="DAO"/>
    <property type="match status" value="1"/>
</dbReference>
<feature type="transmembrane region" description="Helical" evidence="1">
    <location>
        <begin position="12"/>
        <end position="29"/>
    </location>
</feature>
<dbReference type="GO" id="GO:0005770">
    <property type="term" value="C:late endosome"/>
    <property type="evidence" value="ECO:0007669"/>
    <property type="project" value="TreeGrafter"/>
</dbReference>
<evidence type="ECO:0000313" key="3">
    <source>
        <dbReference type="EMBL" id="WEW61509.1"/>
    </source>
</evidence>
<name>A0AAF0DMH0_9EURO</name>
<dbReference type="Gene3D" id="3.50.50.60">
    <property type="entry name" value="FAD/NAD(P)-binding domain"/>
    <property type="match status" value="2"/>
</dbReference>
<keyword evidence="1" id="KW-0812">Transmembrane</keyword>
<dbReference type="AlphaFoldDB" id="A0AAF0DMH0"/>
<evidence type="ECO:0000256" key="1">
    <source>
        <dbReference type="SAM" id="Phobius"/>
    </source>
</evidence>
<evidence type="ECO:0000313" key="4">
    <source>
        <dbReference type="Proteomes" id="UP001219355"/>
    </source>
</evidence>
<accession>A0AAF0DMH0</accession>
<dbReference type="Proteomes" id="UP001219355">
    <property type="component" value="Chromosome 5"/>
</dbReference>
<protein>
    <recommendedName>
        <fullName evidence="2">FAD dependent oxidoreductase domain-containing protein</fullName>
    </recommendedName>
</protein>
<proteinExistence type="predicted"/>
<keyword evidence="1" id="KW-1133">Transmembrane helix</keyword>
<evidence type="ECO:0000259" key="2">
    <source>
        <dbReference type="Pfam" id="PF01266"/>
    </source>
</evidence>
<sequence>MEDSLDATERNIVVIGGGIIGCSTAYYLTRHPSYDSSKHKIILLEATEIAGGASGKAGGLLALWAYPSQIVPLSFRLHAQLADEHNGKETWGYRRVTCGQLMAQVLPRKPGNTESPISSSNNDTVPLDKRTDEALAMLKARGIPRDLDWFDPYTLSGFEEMGDPGATAQVHPYLFTTSMVRLAKEKGARVILGSVTDIEHSADGVRAVKYTDKETGESHILPATDVIIAAGPWTRSIFPRAPISALRAHSVVIRPTRPVSAYAVFTSIVLPPEEKSGRPKQTMVAPEIYARPDNTVYACGEGDKSVPLPPTTADVQVDHARCQKIINSVSAVSPELRDGEVVTRQACYLPNVAVRRAGPLIGPTDVKGVYLAAGHTCWGIQNAPGTGKLMSELVFDGEAKSARISSLDPRKVL</sequence>
<dbReference type="EMBL" id="CP120631">
    <property type="protein sequence ID" value="WEW61509.1"/>
    <property type="molecule type" value="Genomic_DNA"/>
</dbReference>